<dbReference type="AlphaFoldDB" id="A0A8X6V707"/>
<proteinExistence type="predicted"/>
<accession>A0A8X6V707</accession>
<organism evidence="1 2">
    <name type="scientific">Trichonephila clavipes</name>
    <name type="common">Golden silk orbweaver</name>
    <name type="synonym">Nephila clavipes</name>
    <dbReference type="NCBI Taxonomy" id="2585209"/>
    <lineage>
        <taxon>Eukaryota</taxon>
        <taxon>Metazoa</taxon>
        <taxon>Ecdysozoa</taxon>
        <taxon>Arthropoda</taxon>
        <taxon>Chelicerata</taxon>
        <taxon>Arachnida</taxon>
        <taxon>Araneae</taxon>
        <taxon>Araneomorphae</taxon>
        <taxon>Entelegynae</taxon>
        <taxon>Araneoidea</taxon>
        <taxon>Nephilidae</taxon>
        <taxon>Trichonephila</taxon>
    </lineage>
</organism>
<reference evidence="1" key="1">
    <citation type="submission" date="2020-08" db="EMBL/GenBank/DDBJ databases">
        <title>Multicomponent nature underlies the extraordinary mechanical properties of spider dragline silk.</title>
        <authorList>
            <person name="Kono N."/>
            <person name="Nakamura H."/>
            <person name="Mori M."/>
            <person name="Yoshida Y."/>
            <person name="Ohtoshi R."/>
            <person name="Malay A.D."/>
            <person name="Moran D.A.P."/>
            <person name="Tomita M."/>
            <person name="Numata K."/>
            <person name="Arakawa K."/>
        </authorList>
    </citation>
    <scope>NUCLEOTIDE SEQUENCE</scope>
</reference>
<evidence type="ECO:0000313" key="1">
    <source>
        <dbReference type="EMBL" id="GFY07222.1"/>
    </source>
</evidence>
<dbReference type="EMBL" id="BMAU01021270">
    <property type="protein sequence ID" value="GFY07222.1"/>
    <property type="molecule type" value="Genomic_DNA"/>
</dbReference>
<evidence type="ECO:0000313" key="2">
    <source>
        <dbReference type="Proteomes" id="UP000887159"/>
    </source>
</evidence>
<gene>
    <name evidence="1" type="ORF">TNCV_3310311</name>
</gene>
<keyword evidence="2" id="KW-1185">Reference proteome</keyword>
<sequence length="83" mass="9259">MNRAGAVDLHDAGVVMILRSYSETDDGGMREDRARAVDLGDASVLMILRSYSETDDGEMREGRREILRYTAGQLLRTDNTIIP</sequence>
<name>A0A8X6V707_TRICX</name>
<protein>
    <submittedName>
        <fullName evidence="1">Uncharacterized protein</fullName>
    </submittedName>
</protein>
<dbReference type="Proteomes" id="UP000887159">
    <property type="component" value="Unassembled WGS sequence"/>
</dbReference>
<comment type="caution">
    <text evidence="1">The sequence shown here is derived from an EMBL/GenBank/DDBJ whole genome shotgun (WGS) entry which is preliminary data.</text>
</comment>